<evidence type="ECO:0000256" key="4">
    <source>
        <dbReference type="ARBA" id="ARBA00022692"/>
    </source>
</evidence>
<sequence>MAEIESKANPEGQQTAATVDASTEAEREIARRKRQDPSNPLDKARSHRLLAVIKKESVNTPPYKEPSTIVHVWPHLVMIEFLCAIVFTITLFITSALIYAPLEGIANSEQTPNPSKAPWYFLNLQELLLHMDPALAGVIIPSGALLLIGLIPYFDTGTGQMGRWFTSDRGKAVVIFSAVFTAGWIIFLIAFDVLFNLNKILRSTFLSSIKVPIMGGDPTDKFGFAPTSLDVVLGNWVIPLLAIFGLATLLAFIVRKRFGADRRDIFQALFTGFVISYFILTIVGTAMRGPGQDFFWPWAMPPKH</sequence>
<feature type="transmembrane region" description="Helical" evidence="11">
    <location>
        <begin position="236"/>
        <end position="254"/>
    </location>
</feature>
<proteinExistence type="predicted"/>
<name>A0ABY9AZV1_9CHLR</name>
<dbReference type="Gene3D" id="1.20.810.10">
    <property type="entry name" value="Cytochrome Bc1 Complex, Chain C"/>
    <property type="match status" value="1"/>
</dbReference>
<dbReference type="InterPro" id="IPR005798">
    <property type="entry name" value="Cyt_b/b6_C"/>
</dbReference>
<keyword evidence="4 11" id="KW-0812">Transmembrane</keyword>
<feature type="region of interest" description="Disordered" evidence="10">
    <location>
        <begin position="1"/>
        <end position="42"/>
    </location>
</feature>
<dbReference type="EMBL" id="CP128399">
    <property type="protein sequence ID" value="WJW66448.1"/>
    <property type="molecule type" value="Genomic_DNA"/>
</dbReference>
<keyword evidence="2" id="KW-0813">Transport</keyword>
<dbReference type="Pfam" id="PF00032">
    <property type="entry name" value="Cytochrom_B_C"/>
    <property type="match status" value="1"/>
</dbReference>
<dbReference type="Proteomes" id="UP001431572">
    <property type="component" value="Chromosome 1"/>
</dbReference>
<keyword evidence="3" id="KW-0349">Heme</keyword>
<feature type="transmembrane region" description="Helical" evidence="11">
    <location>
        <begin position="174"/>
        <end position="195"/>
    </location>
</feature>
<organism evidence="13 14">
    <name type="scientific">Candidatus Chlorohelix allophototropha</name>
    <dbReference type="NCBI Taxonomy" id="3003348"/>
    <lineage>
        <taxon>Bacteria</taxon>
        <taxon>Bacillati</taxon>
        <taxon>Chloroflexota</taxon>
        <taxon>Chloroflexia</taxon>
        <taxon>Candidatus Chloroheliales</taxon>
        <taxon>Candidatus Chloroheliaceae</taxon>
        <taxon>Candidatus Chlorohelix</taxon>
    </lineage>
</organism>
<dbReference type="RefSeq" id="WP_341468334.1">
    <property type="nucleotide sequence ID" value="NZ_CP128399.1"/>
</dbReference>
<dbReference type="InterPro" id="IPR027387">
    <property type="entry name" value="Cytb/b6-like_sf"/>
</dbReference>
<evidence type="ECO:0000256" key="9">
    <source>
        <dbReference type="ARBA" id="ARBA00023136"/>
    </source>
</evidence>
<evidence type="ECO:0000256" key="5">
    <source>
        <dbReference type="ARBA" id="ARBA00022723"/>
    </source>
</evidence>
<keyword evidence="14" id="KW-1185">Reference proteome</keyword>
<dbReference type="InterPro" id="IPR036150">
    <property type="entry name" value="Cyt_b/b6_C_sf"/>
</dbReference>
<gene>
    <name evidence="13" type="ORF">OZ401_002246</name>
</gene>
<feature type="compositionally biased region" description="Polar residues" evidence="10">
    <location>
        <begin position="11"/>
        <end position="21"/>
    </location>
</feature>
<keyword evidence="6" id="KW-0249">Electron transport</keyword>
<evidence type="ECO:0000256" key="8">
    <source>
        <dbReference type="ARBA" id="ARBA00023004"/>
    </source>
</evidence>
<comment type="subcellular location">
    <subcellularLocation>
        <location evidence="1">Membrane</location>
        <topology evidence="1">Multi-pass membrane protein</topology>
    </subcellularLocation>
</comment>
<feature type="transmembrane region" description="Helical" evidence="11">
    <location>
        <begin position="266"/>
        <end position="287"/>
    </location>
</feature>
<feature type="transmembrane region" description="Helical" evidence="11">
    <location>
        <begin position="81"/>
        <end position="102"/>
    </location>
</feature>
<accession>A0ABY9AZV1</accession>
<evidence type="ECO:0000256" key="6">
    <source>
        <dbReference type="ARBA" id="ARBA00022982"/>
    </source>
</evidence>
<evidence type="ECO:0000313" key="13">
    <source>
        <dbReference type="EMBL" id="WJW66448.1"/>
    </source>
</evidence>
<keyword evidence="7 11" id="KW-1133">Transmembrane helix</keyword>
<feature type="domain" description="Cytochrome b/b6 C-terminal region profile" evidence="12">
    <location>
        <begin position="106"/>
        <end position="178"/>
    </location>
</feature>
<evidence type="ECO:0000256" key="7">
    <source>
        <dbReference type="ARBA" id="ARBA00022989"/>
    </source>
</evidence>
<feature type="transmembrane region" description="Helical" evidence="11">
    <location>
        <begin position="134"/>
        <end position="154"/>
    </location>
</feature>
<dbReference type="SUPFAM" id="SSF81648">
    <property type="entry name" value="a domain/subunit of cytochrome bc1 complex (Ubiquinol-cytochrome c reductase)"/>
    <property type="match status" value="1"/>
</dbReference>
<evidence type="ECO:0000256" key="11">
    <source>
        <dbReference type="SAM" id="Phobius"/>
    </source>
</evidence>
<evidence type="ECO:0000256" key="1">
    <source>
        <dbReference type="ARBA" id="ARBA00004141"/>
    </source>
</evidence>
<protein>
    <recommendedName>
        <fullName evidence="12">Cytochrome b/b6 C-terminal region profile domain-containing protein</fullName>
    </recommendedName>
</protein>
<evidence type="ECO:0000313" key="14">
    <source>
        <dbReference type="Proteomes" id="UP001431572"/>
    </source>
</evidence>
<keyword evidence="9 11" id="KW-0472">Membrane</keyword>
<keyword evidence="5" id="KW-0479">Metal-binding</keyword>
<evidence type="ECO:0000256" key="2">
    <source>
        <dbReference type="ARBA" id="ARBA00022448"/>
    </source>
</evidence>
<keyword evidence="8" id="KW-0408">Iron</keyword>
<evidence type="ECO:0000256" key="3">
    <source>
        <dbReference type="ARBA" id="ARBA00022617"/>
    </source>
</evidence>
<evidence type="ECO:0000256" key="10">
    <source>
        <dbReference type="SAM" id="MobiDB-lite"/>
    </source>
</evidence>
<reference evidence="13" key="1">
    <citation type="journal article" date="2024" name="Nature">
        <title>Anoxygenic phototroph of the Chloroflexota uses a type I reaction centre.</title>
        <authorList>
            <person name="Tsuji J.M."/>
            <person name="Shaw N.A."/>
            <person name="Nagashima S."/>
            <person name="Venkiteswaran J.J."/>
            <person name="Schiff S.L."/>
            <person name="Watanabe T."/>
            <person name="Fukui M."/>
            <person name="Hanada S."/>
            <person name="Tank M."/>
            <person name="Neufeld J.D."/>
        </authorList>
    </citation>
    <scope>NUCLEOTIDE SEQUENCE</scope>
    <source>
        <strain evidence="13">L227-S17</strain>
    </source>
</reference>
<evidence type="ECO:0000259" key="12">
    <source>
        <dbReference type="Pfam" id="PF00032"/>
    </source>
</evidence>